<name>A0ABT4I9Z2_9ACTO</name>
<evidence type="ECO:0000256" key="1">
    <source>
        <dbReference type="SAM" id="MobiDB-lite"/>
    </source>
</evidence>
<feature type="region of interest" description="Disordered" evidence="1">
    <location>
        <begin position="34"/>
        <end position="56"/>
    </location>
</feature>
<evidence type="ECO:0000313" key="3">
    <source>
        <dbReference type="Proteomes" id="UP001072034"/>
    </source>
</evidence>
<dbReference type="Proteomes" id="UP001072034">
    <property type="component" value="Unassembled WGS sequence"/>
</dbReference>
<sequence length="56" mass="5705">MRSVLSTRRPLSPFGHSDPVAGCLSAPRPIVVEQHPVSDGEQGAARGGAAVVPDGD</sequence>
<organism evidence="2 3">
    <name type="scientific">Actinomyces israelii</name>
    <dbReference type="NCBI Taxonomy" id="1659"/>
    <lineage>
        <taxon>Bacteria</taxon>
        <taxon>Bacillati</taxon>
        <taxon>Actinomycetota</taxon>
        <taxon>Actinomycetes</taxon>
        <taxon>Actinomycetales</taxon>
        <taxon>Actinomycetaceae</taxon>
        <taxon>Actinomyces</taxon>
    </lineage>
</organism>
<accession>A0ABT4I9Z2</accession>
<protein>
    <submittedName>
        <fullName evidence="2">Uncharacterized protein</fullName>
    </submittedName>
</protein>
<feature type="region of interest" description="Disordered" evidence="1">
    <location>
        <begin position="1"/>
        <end position="22"/>
    </location>
</feature>
<gene>
    <name evidence="2" type="ORF">OHJ16_07550</name>
</gene>
<comment type="caution">
    <text evidence="2">The sequence shown here is derived from an EMBL/GenBank/DDBJ whole genome shotgun (WGS) entry which is preliminary data.</text>
</comment>
<evidence type="ECO:0000313" key="2">
    <source>
        <dbReference type="EMBL" id="MCZ0857898.1"/>
    </source>
</evidence>
<dbReference type="EMBL" id="JAPTMY010000013">
    <property type="protein sequence ID" value="MCZ0857898.1"/>
    <property type="molecule type" value="Genomic_DNA"/>
</dbReference>
<reference evidence="2" key="1">
    <citation type="submission" date="2022-10" db="EMBL/GenBank/DDBJ databases">
        <title>Genome sequence of Actinomyces israelii ATCC 10048.</title>
        <authorList>
            <person name="Watt R.M."/>
            <person name="Tong W.M."/>
        </authorList>
    </citation>
    <scope>NUCLEOTIDE SEQUENCE</scope>
    <source>
        <strain evidence="2">ATCC 10048</strain>
    </source>
</reference>
<keyword evidence="3" id="KW-1185">Reference proteome</keyword>
<dbReference type="RefSeq" id="WP_268917393.1">
    <property type="nucleotide sequence ID" value="NZ_JAPTMY010000013.1"/>
</dbReference>
<proteinExistence type="predicted"/>